<dbReference type="PANTHER" id="PTHR31416:SF1">
    <property type="entry name" value="TRANSMEMBRANE PROTEIN 125"/>
    <property type="match status" value="1"/>
</dbReference>
<keyword evidence="1" id="KW-1133">Transmembrane helix</keyword>
<dbReference type="GeneTree" id="ENSGT00390000003015"/>
<evidence type="ECO:0000256" key="1">
    <source>
        <dbReference type="SAM" id="Phobius"/>
    </source>
</evidence>
<dbReference type="OrthoDB" id="8950495at2759"/>
<evidence type="ECO:0000313" key="3">
    <source>
        <dbReference type="Proteomes" id="UP000694569"/>
    </source>
</evidence>
<protein>
    <submittedName>
        <fullName evidence="2">Transmembrane protein 125</fullName>
    </submittedName>
</protein>
<sequence>MPPHTRCSAGDCTAWKERGGDDILQEHTELWWSREPIKSIVCYTFSVLLILACGIGGIVLLSTATSRSAEWRLAVGSTLCILALLVLLKQLLSSAVQDMHCIQSRDRIDMLKSGGFSDTLVFLISGTIILIIGVVVFVLSYTGETSGPTAVLLTMHSVGLALIITGVVVLCSLLVYVLVILCKPCASSRGPNIRNANIFSISGQLSGSQTTTSSMANLI</sequence>
<dbReference type="Pfam" id="PF15109">
    <property type="entry name" value="TMEM125"/>
    <property type="match status" value="1"/>
</dbReference>
<reference evidence="2" key="2">
    <citation type="submission" date="2025-09" db="UniProtKB">
        <authorList>
            <consortium name="Ensembl"/>
        </authorList>
    </citation>
    <scope>IDENTIFICATION</scope>
</reference>
<keyword evidence="1" id="KW-0472">Membrane</keyword>
<feature type="transmembrane region" description="Helical" evidence="1">
    <location>
        <begin position="73"/>
        <end position="92"/>
    </location>
</feature>
<reference evidence="2" key="1">
    <citation type="submission" date="2025-08" db="UniProtKB">
        <authorList>
            <consortium name="Ensembl"/>
        </authorList>
    </citation>
    <scope>IDENTIFICATION</scope>
</reference>
<accession>A0A8C5QDJ9</accession>
<dbReference type="PANTHER" id="PTHR31416">
    <property type="entry name" value="TRANSMEMBRANE PROTEIN 125"/>
    <property type="match status" value="1"/>
</dbReference>
<proteinExistence type="predicted"/>
<dbReference type="Ensembl" id="ENSLLET00000036991.1">
    <property type="protein sequence ID" value="ENSLLEP00000035635.1"/>
    <property type="gene ID" value="ENSLLEG00000022550.1"/>
</dbReference>
<keyword evidence="3" id="KW-1185">Reference proteome</keyword>
<keyword evidence="1" id="KW-0812">Transmembrane</keyword>
<dbReference type="Proteomes" id="UP000694569">
    <property type="component" value="Unplaced"/>
</dbReference>
<name>A0A8C5QDJ9_9ANUR</name>
<feature type="transmembrane region" description="Helical" evidence="1">
    <location>
        <begin position="40"/>
        <end position="61"/>
    </location>
</feature>
<dbReference type="AlphaFoldDB" id="A0A8C5QDJ9"/>
<feature type="transmembrane region" description="Helical" evidence="1">
    <location>
        <begin position="113"/>
        <end position="139"/>
    </location>
</feature>
<evidence type="ECO:0000313" key="2">
    <source>
        <dbReference type="Ensembl" id="ENSLLEP00000035635.1"/>
    </source>
</evidence>
<dbReference type="InterPro" id="IPR028165">
    <property type="entry name" value="TMEM125"/>
</dbReference>
<gene>
    <name evidence="2" type="primary">TMEM125</name>
</gene>
<feature type="transmembrane region" description="Helical" evidence="1">
    <location>
        <begin position="159"/>
        <end position="181"/>
    </location>
</feature>
<organism evidence="2 3">
    <name type="scientific">Leptobrachium leishanense</name>
    <name type="common">Leishan spiny toad</name>
    <dbReference type="NCBI Taxonomy" id="445787"/>
    <lineage>
        <taxon>Eukaryota</taxon>
        <taxon>Metazoa</taxon>
        <taxon>Chordata</taxon>
        <taxon>Craniata</taxon>
        <taxon>Vertebrata</taxon>
        <taxon>Euteleostomi</taxon>
        <taxon>Amphibia</taxon>
        <taxon>Batrachia</taxon>
        <taxon>Anura</taxon>
        <taxon>Pelobatoidea</taxon>
        <taxon>Megophryidae</taxon>
        <taxon>Leptobrachium</taxon>
    </lineage>
</organism>